<organism evidence="1 2">
    <name type="scientific">Flavobacterium azooxidireducens</name>
    <dbReference type="NCBI Taxonomy" id="1871076"/>
    <lineage>
        <taxon>Bacteria</taxon>
        <taxon>Pseudomonadati</taxon>
        <taxon>Bacteroidota</taxon>
        <taxon>Flavobacteriia</taxon>
        <taxon>Flavobacteriales</taxon>
        <taxon>Flavobacteriaceae</taxon>
        <taxon>Flavobacterium</taxon>
    </lineage>
</organism>
<accession>A0ABY4KEG5</accession>
<proteinExistence type="predicted"/>
<dbReference type="Proteomes" id="UP000830583">
    <property type="component" value="Chromosome"/>
</dbReference>
<evidence type="ECO:0000313" key="1">
    <source>
        <dbReference type="EMBL" id="UPQ78686.1"/>
    </source>
</evidence>
<name>A0ABY4KEG5_9FLAO</name>
<dbReference type="InterPro" id="IPR011727">
    <property type="entry name" value="CHP02117"/>
</dbReference>
<dbReference type="NCBIfam" id="TIGR02117">
    <property type="entry name" value="chp_urease_rgn"/>
    <property type="match status" value="1"/>
</dbReference>
<dbReference type="Pfam" id="PF09601">
    <property type="entry name" value="DUF2459"/>
    <property type="match status" value="1"/>
</dbReference>
<evidence type="ECO:0000313" key="2">
    <source>
        <dbReference type="Proteomes" id="UP000830583"/>
    </source>
</evidence>
<protein>
    <submittedName>
        <fullName evidence="1">TIGR02117 family protein</fullName>
    </submittedName>
</protein>
<gene>
    <name evidence="1" type="ORF">M0M57_13795</name>
</gene>
<dbReference type="EMBL" id="CP096205">
    <property type="protein sequence ID" value="UPQ78686.1"/>
    <property type="molecule type" value="Genomic_DNA"/>
</dbReference>
<keyword evidence="2" id="KW-1185">Reference proteome</keyword>
<sequence length="224" mass="25966">MMKILKFILKFCLAIIGLLLVYGISSFVLSIIPVNKNQSENTKEYTIYIKSNGVHTDLVLPIKTDLKDWSKKIKFENIKSKDSTHQFLAFGWGDKGFYLDTPEWSDLKFSTAFNAAFNLGTSAMHTTFYKQIQETENCVKIEISREQYQKLITFIEASFQYDTNGNPIFIDATTYGKNDSFYEAHRTYNLFYTCNTWANQALKKANMKAAFWTPADKGIFYHYQ</sequence>
<reference evidence="1" key="1">
    <citation type="submission" date="2022-04" db="EMBL/GenBank/DDBJ databases">
        <title>Consumption of N2O by Flavobacterium azooxidireducens sp. nov. isolated from Decomposing Leaf Litter of Phragmites australis (Cav.).</title>
        <authorList>
            <person name="Behrendt U."/>
            <person name="Spanner T."/>
            <person name="Augustin J."/>
            <person name="Horn M.A."/>
            <person name="Kolb S."/>
            <person name="Ulrich A."/>
        </authorList>
    </citation>
    <scope>NUCLEOTIDE SEQUENCE</scope>
    <source>
        <strain evidence="1">IGB 4-14</strain>
    </source>
</reference>